<organism evidence="2">
    <name type="scientific">bioreactor metagenome</name>
    <dbReference type="NCBI Taxonomy" id="1076179"/>
    <lineage>
        <taxon>unclassified sequences</taxon>
        <taxon>metagenomes</taxon>
        <taxon>ecological metagenomes</taxon>
    </lineage>
</organism>
<sequence length="103" mass="11594">MADLFEVGRTSRCPGTFPRRRQRGQQDGGQNGDDGNYDQKLDQCECFRPEPDMVKTLAFHEDVPFIGFLCTNRVRSIRGENPDGVRKDNHVRSYAAALPLHGG</sequence>
<evidence type="ECO:0000256" key="1">
    <source>
        <dbReference type="SAM" id="MobiDB-lite"/>
    </source>
</evidence>
<accession>A0A645IV82</accession>
<proteinExistence type="predicted"/>
<evidence type="ECO:0000313" key="2">
    <source>
        <dbReference type="EMBL" id="MPN55241.1"/>
    </source>
</evidence>
<comment type="caution">
    <text evidence="2">The sequence shown here is derived from an EMBL/GenBank/DDBJ whole genome shotgun (WGS) entry which is preliminary data.</text>
</comment>
<dbReference type="EMBL" id="VSSQ01124245">
    <property type="protein sequence ID" value="MPN55241.1"/>
    <property type="molecule type" value="Genomic_DNA"/>
</dbReference>
<reference evidence="2" key="1">
    <citation type="submission" date="2019-08" db="EMBL/GenBank/DDBJ databases">
        <authorList>
            <person name="Kucharzyk K."/>
            <person name="Murdoch R.W."/>
            <person name="Higgins S."/>
            <person name="Loffler F."/>
        </authorList>
    </citation>
    <scope>NUCLEOTIDE SEQUENCE</scope>
</reference>
<protein>
    <submittedName>
        <fullName evidence="2">Uncharacterized protein</fullName>
    </submittedName>
</protein>
<feature type="region of interest" description="Disordered" evidence="1">
    <location>
        <begin position="1"/>
        <end position="39"/>
    </location>
</feature>
<gene>
    <name evidence="2" type="ORF">SDC9_202921</name>
</gene>
<dbReference type="AlphaFoldDB" id="A0A645IV82"/>
<name>A0A645IV82_9ZZZZ</name>